<evidence type="ECO:0000313" key="1">
    <source>
        <dbReference type="EMBL" id="ASV88139.1"/>
    </source>
</evidence>
<proteinExistence type="predicted"/>
<dbReference type="KEGG" id="och:CES85_2786"/>
<evidence type="ECO:0000313" key="2">
    <source>
        <dbReference type="Proteomes" id="UP000215256"/>
    </source>
</evidence>
<dbReference type="Proteomes" id="UP000215256">
    <property type="component" value="Plasmid unnamed1"/>
</dbReference>
<accession>A0A248UPA9</accession>
<name>A0A248UPA9_9HYPH</name>
<dbReference type="AlphaFoldDB" id="A0A248UPA9"/>
<gene>
    <name evidence="1" type="ORF">CES85_2786</name>
</gene>
<dbReference type="EMBL" id="CP022605">
    <property type="protein sequence ID" value="ASV88139.1"/>
    <property type="molecule type" value="Genomic_DNA"/>
</dbReference>
<sequence>MFWVIRLFCPGVEQHVALAKPSTSTFGCSETFFRRSVIDLYRWRTNAVYSPACFTRPIAFPSSSTENAVDSKGFRLSLTGPSRNITGTPAALSSSTVSSQPACHWLITNRSGDALRILSTEVSVGCSAPTVAMLSISGNSLWKEAYTPLSIRCGFAHPAILETGSFSIKANERRSRLSLKTIRFAGAFSRTSRPAASSSTICAVASRTGPIRSAKRKIGRIPMISNNRVRIARTWVPNCSTNGISGWR</sequence>
<organism evidence="1 2">
    <name type="scientific">Ochrobactrum quorumnocens</name>
    <dbReference type="NCBI Taxonomy" id="271865"/>
    <lineage>
        <taxon>Bacteria</taxon>
        <taxon>Pseudomonadati</taxon>
        <taxon>Pseudomonadota</taxon>
        <taxon>Alphaproteobacteria</taxon>
        <taxon>Hyphomicrobiales</taxon>
        <taxon>Brucellaceae</taxon>
        <taxon>Brucella/Ochrobactrum group</taxon>
        <taxon>Ochrobactrum</taxon>
    </lineage>
</organism>
<geneLocation type="plasmid" evidence="1 2">
    <name>unnamed1</name>
</geneLocation>
<reference evidence="1 2" key="1">
    <citation type="submission" date="2017-07" db="EMBL/GenBank/DDBJ databases">
        <title>Phylogenetic study on the rhizospheric bacterium Ochrobactrum sp. A44.</title>
        <authorList>
            <person name="Krzyzanowska D.M."/>
            <person name="Ossowicki A."/>
            <person name="Rajewska M."/>
            <person name="Maciag T."/>
            <person name="Kaczynski Z."/>
            <person name="Czerwicka M."/>
            <person name="Jafra S."/>
        </authorList>
    </citation>
    <scope>NUCLEOTIDE SEQUENCE [LARGE SCALE GENOMIC DNA]</scope>
    <source>
        <strain evidence="1 2">A44</strain>
        <plasmid evidence="1 2">unnamed1</plasmid>
    </source>
</reference>
<keyword evidence="1" id="KW-0614">Plasmid</keyword>
<protein>
    <submittedName>
        <fullName evidence="1">Uncharacterized protein</fullName>
    </submittedName>
</protein>